<protein>
    <submittedName>
        <fullName evidence="2">Uncharacterized protein</fullName>
    </submittedName>
</protein>
<reference evidence="2" key="1">
    <citation type="submission" date="2020-02" db="EMBL/GenBank/DDBJ databases">
        <authorList>
            <person name="Meier V. D."/>
        </authorList>
    </citation>
    <scope>NUCLEOTIDE SEQUENCE</scope>
    <source>
        <strain evidence="2">AVDCRST_MAG18</strain>
    </source>
</reference>
<accession>A0A6J4VVD6</accession>
<evidence type="ECO:0000313" key="2">
    <source>
        <dbReference type="EMBL" id="CAA9590569.1"/>
    </source>
</evidence>
<proteinExistence type="predicted"/>
<gene>
    <name evidence="2" type="ORF">AVDCRST_MAG18-5065</name>
</gene>
<evidence type="ECO:0000256" key="1">
    <source>
        <dbReference type="SAM" id="MobiDB-lite"/>
    </source>
</evidence>
<organism evidence="2">
    <name type="scientific">uncultured Thermomicrobiales bacterium</name>
    <dbReference type="NCBI Taxonomy" id="1645740"/>
    <lineage>
        <taxon>Bacteria</taxon>
        <taxon>Pseudomonadati</taxon>
        <taxon>Thermomicrobiota</taxon>
        <taxon>Thermomicrobia</taxon>
        <taxon>Thermomicrobiales</taxon>
        <taxon>environmental samples</taxon>
    </lineage>
</organism>
<feature type="region of interest" description="Disordered" evidence="1">
    <location>
        <begin position="1"/>
        <end position="28"/>
    </location>
</feature>
<dbReference type="AlphaFoldDB" id="A0A6J4VVD6"/>
<dbReference type="EMBL" id="CADCWN010000409">
    <property type="protein sequence ID" value="CAA9590569.1"/>
    <property type="molecule type" value="Genomic_DNA"/>
</dbReference>
<sequence length="50" mass="5445">MIRHPAPLSPDSACCRPGSQRRPPIASENICDRPGVQVCYRESDPACHAV</sequence>
<name>A0A6J4VVD6_9BACT</name>